<name>A0A369BMW6_9BACL</name>
<protein>
    <submittedName>
        <fullName evidence="1">Uncharacterized protein</fullName>
    </submittedName>
</protein>
<comment type="caution">
    <text evidence="1">The sequence shown here is derived from an EMBL/GenBank/DDBJ whole genome shotgun (WGS) entry which is preliminary data.</text>
</comment>
<dbReference type="RefSeq" id="WP_114494879.1">
    <property type="nucleotide sequence ID" value="NZ_QPJW01000001.1"/>
</dbReference>
<dbReference type="EMBL" id="QPJW01000001">
    <property type="protein sequence ID" value="RCX22942.1"/>
    <property type="molecule type" value="Genomic_DNA"/>
</dbReference>
<proteinExistence type="predicted"/>
<sequence length="276" mass="31715">MADIRRLVDAETGEIHERAAILSDGDRVTTARQREEYARIKEREQAGRGAEFTVTNMNNIDEVIEKVSDKHCGYLLYLQCFVNYDAILENPDKTAMSRDDMMRTLQISKSTLYEFLAEMTAAGIIYEDDDKYRLNPRYHFQGTTNNTAVVKTFVAKVKALYSEVKARDLGFVYKLLPYIHLETNTICANPYERNVESTLPLTKEGIASVTGLTEKSVYTKLRSLRFGDQYVFAEVIYGTSRYYKINPFVFYRKSGVPDATLREMFSIRNNFAKRAA</sequence>
<dbReference type="InterPro" id="IPR036388">
    <property type="entry name" value="WH-like_DNA-bd_sf"/>
</dbReference>
<gene>
    <name evidence="1" type="ORF">DFP94_101531</name>
</gene>
<dbReference type="OrthoDB" id="2564399at2"/>
<keyword evidence="2" id="KW-1185">Reference proteome</keyword>
<evidence type="ECO:0000313" key="1">
    <source>
        <dbReference type="EMBL" id="RCX22942.1"/>
    </source>
</evidence>
<dbReference type="AlphaFoldDB" id="A0A369BMW6"/>
<dbReference type="Proteomes" id="UP000253090">
    <property type="component" value="Unassembled WGS sequence"/>
</dbReference>
<organism evidence="1 2">
    <name type="scientific">Fontibacillus phaseoli</name>
    <dbReference type="NCBI Taxonomy" id="1416533"/>
    <lineage>
        <taxon>Bacteria</taxon>
        <taxon>Bacillati</taxon>
        <taxon>Bacillota</taxon>
        <taxon>Bacilli</taxon>
        <taxon>Bacillales</taxon>
        <taxon>Paenibacillaceae</taxon>
        <taxon>Fontibacillus</taxon>
    </lineage>
</organism>
<accession>A0A369BMW6</accession>
<reference evidence="1 2" key="1">
    <citation type="submission" date="2018-07" db="EMBL/GenBank/DDBJ databases">
        <title>Genomic Encyclopedia of Type Strains, Phase III (KMG-III): the genomes of soil and plant-associated and newly described type strains.</title>
        <authorList>
            <person name="Whitman W."/>
        </authorList>
    </citation>
    <scope>NUCLEOTIDE SEQUENCE [LARGE SCALE GENOMIC DNA]</scope>
    <source>
        <strain evidence="1 2">CECT 8333</strain>
    </source>
</reference>
<evidence type="ECO:0000313" key="2">
    <source>
        <dbReference type="Proteomes" id="UP000253090"/>
    </source>
</evidence>
<dbReference type="Gene3D" id="1.10.10.10">
    <property type="entry name" value="Winged helix-like DNA-binding domain superfamily/Winged helix DNA-binding domain"/>
    <property type="match status" value="1"/>
</dbReference>